<gene>
    <name evidence="5" type="ORF">S01H1_26442</name>
</gene>
<comment type="caution">
    <text evidence="5">The sequence shown here is derived from an EMBL/GenBank/DDBJ whole genome shotgun (WGS) entry which is preliminary data.</text>
</comment>
<accession>X0UCI3</accession>
<dbReference type="SUPFAM" id="SSF46626">
    <property type="entry name" value="Cytochrome c"/>
    <property type="match status" value="1"/>
</dbReference>
<keyword evidence="3" id="KW-0408">Iron</keyword>
<dbReference type="GO" id="GO:0020037">
    <property type="term" value="F:heme binding"/>
    <property type="evidence" value="ECO:0007669"/>
    <property type="project" value="InterPro"/>
</dbReference>
<dbReference type="FunFam" id="1.10.760.10:FF:000020">
    <property type="entry name" value="Cytochrome c peroxidase"/>
    <property type="match status" value="1"/>
</dbReference>
<dbReference type="GO" id="GO:0004130">
    <property type="term" value="F:cytochrome-c peroxidase activity"/>
    <property type="evidence" value="ECO:0007669"/>
    <property type="project" value="TreeGrafter"/>
</dbReference>
<feature type="non-terminal residue" evidence="5">
    <location>
        <position position="1"/>
    </location>
</feature>
<dbReference type="InterPro" id="IPR009056">
    <property type="entry name" value="Cyt_c-like_dom"/>
</dbReference>
<dbReference type="Pfam" id="PF00034">
    <property type="entry name" value="Cytochrom_C"/>
    <property type="match status" value="1"/>
</dbReference>
<proteinExistence type="predicted"/>
<dbReference type="InterPro" id="IPR051395">
    <property type="entry name" value="Cytochrome_c_Peroxidase/MauG"/>
</dbReference>
<feature type="domain" description="Cytochrome c" evidence="4">
    <location>
        <begin position="9"/>
        <end position="126"/>
    </location>
</feature>
<dbReference type="EMBL" id="BARS01016028">
    <property type="protein sequence ID" value="GAF97016.1"/>
    <property type="molecule type" value="Genomic_DNA"/>
</dbReference>
<reference evidence="5" key="1">
    <citation type="journal article" date="2014" name="Front. Microbiol.">
        <title>High frequency of phylogenetically diverse reductive dehalogenase-homologous genes in deep subseafloor sedimentary metagenomes.</title>
        <authorList>
            <person name="Kawai M."/>
            <person name="Futagami T."/>
            <person name="Toyoda A."/>
            <person name="Takaki Y."/>
            <person name="Nishi S."/>
            <person name="Hori S."/>
            <person name="Arai W."/>
            <person name="Tsubouchi T."/>
            <person name="Morono Y."/>
            <person name="Uchiyama I."/>
            <person name="Ito T."/>
            <person name="Fujiyama A."/>
            <person name="Inagaki F."/>
            <person name="Takami H."/>
        </authorList>
    </citation>
    <scope>NUCLEOTIDE SEQUENCE</scope>
    <source>
        <strain evidence="5">Expedition CK06-06</strain>
    </source>
</reference>
<dbReference type="PANTHER" id="PTHR30600:SF7">
    <property type="entry name" value="CYTOCHROME C PEROXIDASE-RELATED"/>
    <property type="match status" value="1"/>
</dbReference>
<name>X0UCI3_9ZZZZ</name>
<evidence type="ECO:0000259" key="4">
    <source>
        <dbReference type="PROSITE" id="PS51007"/>
    </source>
</evidence>
<dbReference type="AlphaFoldDB" id="X0UCI3"/>
<dbReference type="InterPro" id="IPR036909">
    <property type="entry name" value="Cyt_c-like_dom_sf"/>
</dbReference>
<protein>
    <recommendedName>
        <fullName evidence="4">Cytochrome c domain-containing protein</fullName>
    </recommendedName>
</protein>
<evidence type="ECO:0000256" key="1">
    <source>
        <dbReference type="ARBA" id="ARBA00022617"/>
    </source>
</evidence>
<dbReference type="Gene3D" id="1.10.760.10">
    <property type="entry name" value="Cytochrome c-like domain"/>
    <property type="match status" value="1"/>
</dbReference>
<evidence type="ECO:0000256" key="3">
    <source>
        <dbReference type="ARBA" id="ARBA00023004"/>
    </source>
</evidence>
<keyword evidence="2" id="KW-0479">Metal-binding</keyword>
<evidence type="ECO:0000313" key="5">
    <source>
        <dbReference type="EMBL" id="GAF97016.1"/>
    </source>
</evidence>
<dbReference type="GO" id="GO:0009055">
    <property type="term" value="F:electron transfer activity"/>
    <property type="evidence" value="ECO:0007669"/>
    <property type="project" value="InterPro"/>
</dbReference>
<evidence type="ECO:0000256" key="2">
    <source>
        <dbReference type="ARBA" id="ARBA00022723"/>
    </source>
</evidence>
<dbReference type="PROSITE" id="PS51007">
    <property type="entry name" value="CYTC"/>
    <property type="match status" value="1"/>
</dbReference>
<organism evidence="5">
    <name type="scientific">marine sediment metagenome</name>
    <dbReference type="NCBI Taxonomy" id="412755"/>
    <lineage>
        <taxon>unclassified sequences</taxon>
        <taxon>metagenomes</taxon>
        <taxon>ecological metagenomes</taxon>
    </lineage>
</organism>
<dbReference type="PANTHER" id="PTHR30600">
    <property type="entry name" value="CYTOCHROME C PEROXIDASE-RELATED"/>
    <property type="match status" value="1"/>
</dbReference>
<sequence length="159" mass="16817">EGDEEALTAAELAGLGLFMEKGCAACHAGMNVGGSDYFPFGVVRKPGADILPPEDKGRFEVTRTVADEYVFKSPSLRNVALTAPYFHSGGVWNLGEAVDVMGSVQLGAELTPEDVEAIVAFLESLNGEQPNVRYPVLPSHTAETPLPFVAPRATPGRGD</sequence>
<dbReference type="GO" id="GO:0046872">
    <property type="term" value="F:metal ion binding"/>
    <property type="evidence" value="ECO:0007669"/>
    <property type="project" value="UniProtKB-KW"/>
</dbReference>
<keyword evidence="1" id="KW-0349">Heme</keyword>